<dbReference type="RefSeq" id="WP_083620400.1">
    <property type="nucleotide sequence ID" value="NZ_LR735014.1"/>
</dbReference>
<accession>A0A7Z9E0Y8</accession>
<feature type="domain" description="Restriction endonuclease type I HsdR N-terminal" evidence="1">
    <location>
        <begin position="57"/>
        <end position="129"/>
    </location>
</feature>
<evidence type="ECO:0000313" key="3">
    <source>
        <dbReference type="Proteomes" id="UP000182190"/>
    </source>
</evidence>
<name>A0A7Z9E0Y8_9CYAN</name>
<dbReference type="Gene3D" id="3.90.1570.30">
    <property type="match status" value="1"/>
</dbReference>
<dbReference type="AlphaFoldDB" id="A0A7Z9E0Y8"/>
<comment type="caution">
    <text evidence="2">The sequence shown here is derived from an EMBL/GenBank/DDBJ whole genome shotgun (WGS) entry which is preliminary data.</text>
</comment>
<dbReference type="OrthoDB" id="9148007at2"/>
<dbReference type="GO" id="GO:0009035">
    <property type="term" value="F:type I site-specific deoxyribonuclease activity"/>
    <property type="evidence" value="ECO:0007669"/>
    <property type="project" value="UniProtKB-EC"/>
</dbReference>
<dbReference type="Proteomes" id="UP000182190">
    <property type="component" value="Unassembled WGS sequence"/>
</dbReference>
<dbReference type="Pfam" id="PF04313">
    <property type="entry name" value="HSDR_N"/>
    <property type="match status" value="1"/>
</dbReference>
<reference evidence="2" key="1">
    <citation type="submission" date="2019-10" db="EMBL/GenBank/DDBJ databases">
        <authorList>
            <consortium name="Genoscope - CEA"/>
            <person name="William W."/>
        </authorList>
    </citation>
    <scope>NUCLEOTIDE SEQUENCE [LARGE SCALE GENOMIC DNA]</scope>
    <source>
        <strain evidence="2">BBR_PRJEB10994</strain>
    </source>
</reference>
<organism evidence="2 3">
    <name type="scientific">Planktothrix paucivesiculata PCC 9631</name>
    <dbReference type="NCBI Taxonomy" id="671071"/>
    <lineage>
        <taxon>Bacteria</taxon>
        <taxon>Bacillati</taxon>
        <taxon>Cyanobacteriota</taxon>
        <taxon>Cyanophyceae</taxon>
        <taxon>Oscillatoriophycideae</taxon>
        <taxon>Oscillatoriales</taxon>
        <taxon>Microcoleaceae</taxon>
        <taxon>Planktothrix</taxon>
    </lineage>
</organism>
<dbReference type="GO" id="GO:0009307">
    <property type="term" value="P:DNA restriction-modification system"/>
    <property type="evidence" value="ECO:0007669"/>
    <property type="project" value="UniProtKB-KW"/>
</dbReference>
<dbReference type="GO" id="GO:0005524">
    <property type="term" value="F:ATP binding"/>
    <property type="evidence" value="ECO:0007669"/>
    <property type="project" value="UniProtKB-KW"/>
</dbReference>
<sequence>MVFVEDIAKVAEQVRKRAELVTGEEATKMGLIIPFLSILGYDVFDPTEVIPEFIADFATKKAGQFEKVDYAIAINGDIVMIVEAKGRDQKPTAHDGQLKRYFNGLLKTKVAIVTNGIEYRFFTDLRHENVMDEEPFFSFNILNYDQKQIENIKLFHRDNFDSSLIKRQAEEMVYLQGMTKLIDDLLRSPSDDFIRFLISQLSTVNPNCAVEGRVTSKIIEKFKLIVKKSIQNSLVELMTQSISREIGEKSEVIVSTEVDDIERIEPELEASNIETTDEELEAFEKVKIIAAGSKTYKLDVQYKDVVSYFGVHVGKPNWWFLRFYLTPKKKSFVTRLPINEVKALAAGFEVQEISASLGDAASRVIISSVNDLDQLSDLIIKCYETESAKHP</sequence>
<proteinExistence type="predicted"/>
<keyword evidence="3" id="KW-1185">Reference proteome</keyword>
<dbReference type="InterPro" id="IPR007409">
    <property type="entry name" value="Restrct_endonuc_type1_HsdR_N"/>
</dbReference>
<dbReference type="GO" id="GO:0003677">
    <property type="term" value="F:DNA binding"/>
    <property type="evidence" value="ECO:0007669"/>
    <property type="project" value="UniProtKB-KW"/>
</dbReference>
<evidence type="ECO:0000259" key="1">
    <source>
        <dbReference type="Pfam" id="PF04313"/>
    </source>
</evidence>
<protein>
    <recommendedName>
        <fullName evidence="1">Restriction endonuclease type I HsdR N-terminal domain-containing protein</fullName>
    </recommendedName>
</protein>
<dbReference type="EMBL" id="CZCS02000206">
    <property type="protein sequence ID" value="VXD22192.1"/>
    <property type="molecule type" value="Genomic_DNA"/>
</dbReference>
<evidence type="ECO:0000313" key="2">
    <source>
        <dbReference type="EMBL" id="VXD22192.1"/>
    </source>
</evidence>
<gene>
    <name evidence="2" type="ORF">PL9631_640023</name>
</gene>